<evidence type="ECO:0000313" key="6">
    <source>
        <dbReference type="EMBL" id="BBY20032.1"/>
    </source>
</evidence>
<comment type="similarity">
    <text evidence="5">Belongs to the 4-toluene sulfonate uptake permease (TSUP) (TC 2.A.102) family.</text>
</comment>
<feature type="transmembrane region" description="Helical" evidence="5">
    <location>
        <begin position="126"/>
        <end position="148"/>
    </location>
</feature>
<evidence type="ECO:0000256" key="2">
    <source>
        <dbReference type="ARBA" id="ARBA00022692"/>
    </source>
</evidence>
<evidence type="ECO:0000256" key="3">
    <source>
        <dbReference type="ARBA" id="ARBA00022989"/>
    </source>
</evidence>
<evidence type="ECO:0000313" key="7">
    <source>
        <dbReference type="Proteomes" id="UP000467130"/>
    </source>
</evidence>
<dbReference type="EMBL" id="AP022587">
    <property type="protein sequence ID" value="BBY20032.1"/>
    <property type="molecule type" value="Genomic_DNA"/>
</dbReference>
<dbReference type="RefSeq" id="WP_163788192.1">
    <property type="nucleotide sequence ID" value="NZ_AP022587.1"/>
</dbReference>
<sequence length="241" mass="25041">MLALTVLFLVALAAGALGGLVGTGSSLVLLPILVTMYGPRITVPVMGIAAVMANVGRVAAWWRHIQWRPVLVYAVPGTPAAVLGAHTLLTISQTVVDAALGAFFLAMVPLRRIVAARQWRVRLWQLAVAGAIVGFLTGLILSTGPLSLPVFTGYGLSGGAFLGCEAASALVLYLGKMATFGQMGALTGTVVVRGLAIGTALMVGPYLVRTLVRRIRSHTYARVIDVVLLVAAAGMLIAACR</sequence>
<proteinExistence type="inferred from homology"/>
<keyword evidence="3 5" id="KW-1133">Transmembrane helix</keyword>
<gene>
    <name evidence="6" type="ORF">MSTO_02370</name>
</gene>
<feature type="transmembrane region" description="Helical" evidence="5">
    <location>
        <begin position="95"/>
        <end position="114"/>
    </location>
</feature>
<dbReference type="KEGG" id="msto:MSTO_02370"/>
<name>A0A7I7Q1R4_9MYCO</name>
<feature type="transmembrane region" description="Helical" evidence="5">
    <location>
        <begin position="154"/>
        <end position="174"/>
    </location>
</feature>
<dbReference type="GO" id="GO:0005886">
    <property type="term" value="C:plasma membrane"/>
    <property type="evidence" value="ECO:0007669"/>
    <property type="project" value="UniProtKB-SubCell"/>
</dbReference>
<feature type="transmembrane region" description="Helical" evidence="5">
    <location>
        <begin position="42"/>
        <end position="63"/>
    </location>
</feature>
<accession>A0A7I7Q1R4</accession>
<keyword evidence="2 5" id="KW-0812">Transmembrane</keyword>
<feature type="transmembrane region" description="Helical" evidence="5">
    <location>
        <begin position="70"/>
        <end position="89"/>
    </location>
</feature>
<protein>
    <recommendedName>
        <fullName evidence="5">Probable membrane transporter protein</fullName>
    </recommendedName>
</protein>
<feature type="transmembrane region" description="Helical" evidence="5">
    <location>
        <begin position="186"/>
        <end position="208"/>
    </location>
</feature>
<keyword evidence="4 5" id="KW-0472">Membrane</keyword>
<organism evidence="6 7">
    <name type="scientific">Mycobacterium stomatepiae</name>
    <dbReference type="NCBI Taxonomy" id="470076"/>
    <lineage>
        <taxon>Bacteria</taxon>
        <taxon>Bacillati</taxon>
        <taxon>Actinomycetota</taxon>
        <taxon>Actinomycetes</taxon>
        <taxon>Mycobacteriales</taxon>
        <taxon>Mycobacteriaceae</taxon>
        <taxon>Mycobacterium</taxon>
        <taxon>Mycobacterium simiae complex</taxon>
    </lineage>
</organism>
<dbReference type="Proteomes" id="UP000467130">
    <property type="component" value="Chromosome"/>
</dbReference>
<evidence type="ECO:0000256" key="5">
    <source>
        <dbReference type="RuleBase" id="RU363041"/>
    </source>
</evidence>
<evidence type="ECO:0000256" key="1">
    <source>
        <dbReference type="ARBA" id="ARBA00004141"/>
    </source>
</evidence>
<feature type="transmembrane region" description="Helical" evidence="5">
    <location>
        <begin position="220"/>
        <end position="240"/>
    </location>
</feature>
<comment type="subcellular location">
    <subcellularLocation>
        <location evidence="5">Cell membrane</location>
        <topology evidence="5">Multi-pass membrane protein</topology>
    </subcellularLocation>
    <subcellularLocation>
        <location evidence="1">Membrane</location>
        <topology evidence="1">Multi-pass membrane protein</topology>
    </subcellularLocation>
</comment>
<keyword evidence="5" id="KW-1003">Cell membrane</keyword>
<evidence type="ECO:0000256" key="4">
    <source>
        <dbReference type="ARBA" id="ARBA00023136"/>
    </source>
</evidence>
<dbReference type="Pfam" id="PF01925">
    <property type="entry name" value="TauE"/>
    <property type="match status" value="1"/>
</dbReference>
<dbReference type="AlphaFoldDB" id="A0A7I7Q1R4"/>
<keyword evidence="7" id="KW-1185">Reference proteome</keyword>
<dbReference type="PANTHER" id="PTHR43483:SF3">
    <property type="entry name" value="MEMBRANE TRANSPORTER PROTEIN HI_0806-RELATED"/>
    <property type="match status" value="1"/>
</dbReference>
<reference evidence="6 7" key="1">
    <citation type="journal article" date="2019" name="Emerg. Microbes Infect.">
        <title>Comprehensive subspecies identification of 175 nontuberculous mycobacteria species based on 7547 genomic profiles.</title>
        <authorList>
            <person name="Matsumoto Y."/>
            <person name="Kinjo T."/>
            <person name="Motooka D."/>
            <person name="Nabeya D."/>
            <person name="Jung N."/>
            <person name="Uechi K."/>
            <person name="Horii T."/>
            <person name="Iida T."/>
            <person name="Fujita J."/>
            <person name="Nakamura S."/>
        </authorList>
    </citation>
    <scope>NUCLEOTIDE SEQUENCE [LARGE SCALE GENOMIC DNA]</scope>
    <source>
        <strain evidence="6 7">JCM 17783</strain>
    </source>
</reference>
<dbReference type="InterPro" id="IPR002781">
    <property type="entry name" value="TM_pro_TauE-like"/>
</dbReference>
<dbReference type="PANTHER" id="PTHR43483">
    <property type="entry name" value="MEMBRANE TRANSPORTER PROTEIN HI_0806-RELATED"/>
    <property type="match status" value="1"/>
</dbReference>